<evidence type="ECO:0000313" key="2">
    <source>
        <dbReference type="Proteomes" id="UP000549394"/>
    </source>
</evidence>
<sequence>MFWKKCVLLDKNSLEMSRLPEKSRIEILSLLQQPSMSVRKVAKKIGCSPTTVQSIKRKFAEHKLIKDLPRSGRRCKVSEETRTRLISTCQKHPKWTAREVLLNSTIDQTLSVSTVKRILARHRLNLLVAQKKSELIKALVGKHEDGEEEKEGNCTT</sequence>
<dbReference type="OrthoDB" id="8946084at2759"/>
<dbReference type="InterPro" id="IPR036388">
    <property type="entry name" value="WH-like_DNA-bd_sf"/>
</dbReference>
<accession>A0A7I8VDR9</accession>
<dbReference type="Proteomes" id="UP000549394">
    <property type="component" value="Unassembled WGS sequence"/>
</dbReference>
<reference evidence="1 2" key="1">
    <citation type="submission" date="2020-08" db="EMBL/GenBank/DDBJ databases">
        <authorList>
            <person name="Hejnol A."/>
        </authorList>
    </citation>
    <scope>NUCLEOTIDE SEQUENCE [LARGE SCALE GENOMIC DNA]</scope>
</reference>
<gene>
    <name evidence="1" type="ORF">DGYR_LOCUS2988</name>
</gene>
<comment type="caution">
    <text evidence="1">The sequence shown here is derived from an EMBL/GenBank/DDBJ whole genome shotgun (WGS) entry which is preliminary data.</text>
</comment>
<keyword evidence="2" id="KW-1185">Reference proteome</keyword>
<proteinExistence type="predicted"/>
<dbReference type="Gene3D" id="1.10.10.10">
    <property type="entry name" value="Winged helix-like DNA-binding domain superfamily/Winged helix DNA-binding domain"/>
    <property type="match status" value="1"/>
</dbReference>
<protein>
    <submittedName>
        <fullName evidence="1">Uncharacterized protein</fullName>
    </submittedName>
</protein>
<dbReference type="SUPFAM" id="SSF46689">
    <property type="entry name" value="Homeodomain-like"/>
    <property type="match status" value="1"/>
</dbReference>
<dbReference type="EMBL" id="CAJFCJ010000005">
    <property type="protein sequence ID" value="CAD5114099.1"/>
    <property type="molecule type" value="Genomic_DNA"/>
</dbReference>
<evidence type="ECO:0000313" key="1">
    <source>
        <dbReference type="EMBL" id="CAD5114099.1"/>
    </source>
</evidence>
<dbReference type="InterPro" id="IPR009057">
    <property type="entry name" value="Homeodomain-like_sf"/>
</dbReference>
<dbReference type="Pfam" id="PF13565">
    <property type="entry name" value="HTH_32"/>
    <property type="match status" value="1"/>
</dbReference>
<dbReference type="AlphaFoldDB" id="A0A7I8VDR9"/>
<organism evidence="1 2">
    <name type="scientific">Dimorphilus gyrociliatus</name>
    <dbReference type="NCBI Taxonomy" id="2664684"/>
    <lineage>
        <taxon>Eukaryota</taxon>
        <taxon>Metazoa</taxon>
        <taxon>Spiralia</taxon>
        <taxon>Lophotrochozoa</taxon>
        <taxon>Annelida</taxon>
        <taxon>Polychaeta</taxon>
        <taxon>Polychaeta incertae sedis</taxon>
        <taxon>Dinophilidae</taxon>
        <taxon>Dimorphilus</taxon>
    </lineage>
</organism>
<name>A0A7I8VDR9_9ANNE</name>